<protein>
    <submittedName>
        <fullName evidence="2">Uncharacterized protein</fullName>
    </submittedName>
</protein>
<feature type="compositionally biased region" description="Polar residues" evidence="1">
    <location>
        <begin position="64"/>
        <end position="78"/>
    </location>
</feature>
<proteinExistence type="predicted"/>
<evidence type="ECO:0000256" key="1">
    <source>
        <dbReference type="SAM" id="MobiDB-lite"/>
    </source>
</evidence>
<sequence>MNSPLNGTKKSRTSTPSLAHCTTCCPTGDFEHTLPHRSAYAWRFPAVNDEWSGITRSAALGDTSPDNVPTTVGRSASFSGRIPPGAFSTGNSTHPSGHDEGEAQLKGSSK</sequence>
<dbReference type="AlphaFoldDB" id="A0A7S0RCR5"/>
<name>A0A7S0RCR5_9CHLO</name>
<accession>A0A7S0RCR5</accession>
<feature type="region of interest" description="Disordered" evidence="1">
    <location>
        <begin position="58"/>
        <end position="110"/>
    </location>
</feature>
<evidence type="ECO:0000313" key="2">
    <source>
        <dbReference type="EMBL" id="CAD8673529.1"/>
    </source>
</evidence>
<organism evidence="2">
    <name type="scientific">Pyramimonas obovata</name>
    <dbReference type="NCBI Taxonomy" id="1411642"/>
    <lineage>
        <taxon>Eukaryota</taxon>
        <taxon>Viridiplantae</taxon>
        <taxon>Chlorophyta</taxon>
        <taxon>Pyramimonadophyceae</taxon>
        <taxon>Pyramimonadales</taxon>
        <taxon>Pyramimonadaceae</taxon>
        <taxon>Pyramimonas</taxon>
        <taxon>Pyramimonas incertae sedis</taxon>
    </lineage>
</organism>
<dbReference type="EMBL" id="HBFA01023245">
    <property type="protein sequence ID" value="CAD8673529.1"/>
    <property type="molecule type" value="Transcribed_RNA"/>
</dbReference>
<reference evidence="2" key="1">
    <citation type="submission" date="2021-01" db="EMBL/GenBank/DDBJ databases">
        <authorList>
            <person name="Corre E."/>
            <person name="Pelletier E."/>
            <person name="Niang G."/>
            <person name="Scheremetjew M."/>
            <person name="Finn R."/>
            <person name="Kale V."/>
            <person name="Holt S."/>
            <person name="Cochrane G."/>
            <person name="Meng A."/>
            <person name="Brown T."/>
            <person name="Cohen L."/>
        </authorList>
    </citation>
    <scope>NUCLEOTIDE SEQUENCE</scope>
    <source>
        <strain evidence="2">CCMP722</strain>
    </source>
</reference>
<gene>
    <name evidence="2" type="ORF">POBO1169_LOCUS11823</name>
</gene>